<sequence>MHKPPLRLSLSISLSLSLSLRGLNRRRINPALSRWLSSKRRNRDLYRWLSWRGKTTNRLLALLKGENDEASHGGSPRRGNDESLRVSLSLRL</sequence>
<feature type="region of interest" description="Disordered" evidence="1">
    <location>
        <begin position="65"/>
        <end position="92"/>
    </location>
</feature>
<dbReference type="EMBL" id="QGKY02000094">
    <property type="protein sequence ID" value="KAF2601921.1"/>
    <property type="molecule type" value="Genomic_DNA"/>
</dbReference>
<reference evidence="2" key="1">
    <citation type="submission" date="2019-12" db="EMBL/GenBank/DDBJ databases">
        <title>Genome sequencing and annotation of Brassica cretica.</title>
        <authorList>
            <person name="Studholme D.J."/>
            <person name="Sarris P.F."/>
        </authorList>
    </citation>
    <scope>NUCLEOTIDE SEQUENCE</scope>
    <source>
        <strain evidence="2">PFS-102/07</strain>
        <tissue evidence="2">Leaf</tissue>
    </source>
</reference>
<evidence type="ECO:0000313" key="2">
    <source>
        <dbReference type="EMBL" id="KAF2601921.1"/>
    </source>
</evidence>
<comment type="caution">
    <text evidence="2">The sequence shown here is derived from an EMBL/GenBank/DDBJ whole genome shotgun (WGS) entry which is preliminary data.</text>
</comment>
<evidence type="ECO:0000256" key="1">
    <source>
        <dbReference type="SAM" id="MobiDB-lite"/>
    </source>
</evidence>
<proteinExistence type="predicted"/>
<gene>
    <name evidence="2" type="ORF">F2Q70_00025503</name>
</gene>
<protein>
    <submittedName>
        <fullName evidence="2">Uncharacterized protein</fullName>
    </submittedName>
</protein>
<accession>A0A8S9L7G2</accession>
<dbReference type="AlphaFoldDB" id="A0A8S9L7G2"/>
<name>A0A8S9L7G2_BRACR</name>
<organism evidence="2">
    <name type="scientific">Brassica cretica</name>
    <name type="common">Mustard</name>
    <dbReference type="NCBI Taxonomy" id="69181"/>
    <lineage>
        <taxon>Eukaryota</taxon>
        <taxon>Viridiplantae</taxon>
        <taxon>Streptophyta</taxon>
        <taxon>Embryophyta</taxon>
        <taxon>Tracheophyta</taxon>
        <taxon>Spermatophyta</taxon>
        <taxon>Magnoliopsida</taxon>
        <taxon>eudicotyledons</taxon>
        <taxon>Gunneridae</taxon>
        <taxon>Pentapetalae</taxon>
        <taxon>rosids</taxon>
        <taxon>malvids</taxon>
        <taxon>Brassicales</taxon>
        <taxon>Brassicaceae</taxon>
        <taxon>Brassiceae</taxon>
        <taxon>Brassica</taxon>
    </lineage>
</organism>